<evidence type="ECO:0000256" key="12">
    <source>
        <dbReference type="HAMAP-Rule" id="MF_00454"/>
    </source>
</evidence>
<reference evidence="13 14" key="1">
    <citation type="submission" date="2023-08" db="EMBL/GenBank/DDBJ databases">
        <title>Pleionea litopenaei sp. nov., isolated from stomach of juvenile Litopenaeus vannamei.</title>
        <authorList>
            <person name="Rho A.M."/>
            <person name="Hwang C.Y."/>
        </authorList>
    </citation>
    <scope>NUCLEOTIDE SEQUENCE [LARGE SCALE GENOMIC DNA]</scope>
    <source>
        <strain evidence="13 14">HL-JVS1</strain>
    </source>
</reference>
<dbReference type="KEGG" id="plei:Q9312_04040"/>
<comment type="similarity">
    <text evidence="10 12">Belongs to the fluoride channel Fluc/FEX (TC 1.A.43) family.</text>
</comment>
<keyword evidence="7 12" id="KW-0406">Ion transport</keyword>
<dbReference type="InterPro" id="IPR003691">
    <property type="entry name" value="FluC"/>
</dbReference>
<comment type="subcellular location">
    <subcellularLocation>
        <location evidence="1 12">Cell membrane</location>
        <topology evidence="1 12">Multi-pass membrane protein</topology>
    </subcellularLocation>
</comment>
<keyword evidence="12" id="KW-0479">Metal-binding</keyword>
<proteinExistence type="inferred from homology"/>
<dbReference type="RefSeq" id="WP_309203286.1">
    <property type="nucleotide sequence ID" value="NZ_CP133548.1"/>
</dbReference>
<gene>
    <name evidence="12 13" type="primary">crcB</name>
    <name evidence="12" type="synonym">fluC</name>
    <name evidence="13" type="ORF">Q9312_04040</name>
</gene>
<keyword evidence="3" id="KW-0997">Cell inner membrane</keyword>
<dbReference type="EMBL" id="CP133548">
    <property type="protein sequence ID" value="WMS88089.1"/>
    <property type="molecule type" value="Genomic_DNA"/>
</dbReference>
<evidence type="ECO:0000256" key="3">
    <source>
        <dbReference type="ARBA" id="ARBA00022519"/>
    </source>
</evidence>
<comment type="function">
    <text evidence="12">Fluoride-specific ion channel. Important for reducing fluoride concentration in the cell, thus reducing its toxicity.</text>
</comment>
<evidence type="ECO:0000256" key="4">
    <source>
        <dbReference type="ARBA" id="ARBA00022692"/>
    </source>
</evidence>
<evidence type="ECO:0000313" key="13">
    <source>
        <dbReference type="EMBL" id="WMS88089.1"/>
    </source>
</evidence>
<keyword evidence="14" id="KW-1185">Reference proteome</keyword>
<evidence type="ECO:0000256" key="7">
    <source>
        <dbReference type="ARBA" id="ARBA00023065"/>
    </source>
</evidence>
<dbReference type="GO" id="GO:0062054">
    <property type="term" value="F:fluoride channel activity"/>
    <property type="evidence" value="ECO:0007669"/>
    <property type="project" value="UniProtKB-UniRule"/>
</dbReference>
<evidence type="ECO:0000256" key="9">
    <source>
        <dbReference type="ARBA" id="ARBA00023303"/>
    </source>
</evidence>
<evidence type="ECO:0000256" key="2">
    <source>
        <dbReference type="ARBA" id="ARBA00022475"/>
    </source>
</evidence>
<evidence type="ECO:0000256" key="10">
    <source>
        <dbReference type="ARBA" id="ARBA00035120"/>
    </source>
</evidence>
<evidence type="ECO:0000256" key="6">
    <source>
        <dbReference type="ARBA" id="ARBA00023053"/>
    </source>
</evidence>
<feature type="transmembrane region" description="Helical" evidence="12">
    <location>
        <begin position="106"/>
        <end position="125"/>
    </location>
</feature>
<dbReference type="AlphaFoldDB" id="A0AA51X7N3"/>
<feature type="transmembrane region" description="Helical" evidence="12">
    <location>
        <begin position="37"/>
        <end position="59"/>
    </location>
</feature>
<evidence type="ECO:0000256" key="1">
    <source>
        <dbReference type="ARBA" id="ARBA00004651"/>
    </source>
</evidence>
<feature type="binding site" evidence="12">
    <location>
        <position position="78"/>
    </location>
    <ligand>
        <name>Na(+)</name>
        <dbReference type="ChEBI" id="CHEBI:29101"/>
        <note>structural</note>
    </ligand>
</feature>
<evidence type="ECO:0000313" key="14">
    <source>
        <dbReference type="Proteomes" id="UP001239782"/>
    </source>
</evidence>
<feature type="transmembrane region" description="Helical" evidence="12">
    <location>
        <begin position="6"/>
        <end position="25"/>
    </location>
</feature>
<feature type="binding site" evidence="12">
    <location>
        <position position="81"/>
    </location>
    <ligand>
        <name>Na(+)</name>
        <dbReference type="ChEBI" id="CHEBI:29101"/>
        <note>structural</note>
    </ligand>
</feature>
<evidence type="ECO:0000256" key="8">
    <source>
        <dbReference type="ARBA" id="ARBA00023136"/>
    </source>
</evidence>
<sequence length="130" mass="13981">MSMHWALLIAVAFGSAIGGVARFLIREYLPLWLNVDFPIGTLTVNVIGCLLAGVLMSYWQAVIVSPVFKAAILVGFLGALTTFSSFSVDTLALVQEQNYAKAGFNVFVNMTFSLIAVFFGAWIGGKLAPN</sequence>
<comment type="activity regulation">
    <text evidence="12">Na(+) is not transported, but it plays an essential structural role and its presence is essential for fluoride channel function.</text>
</comment>
<dbReference type="NCBIfam" id="TIGR00494">
    <property type="entry name" value="crcB"/>
    <property type="match status" value="1"/>
</dbReference>
<keyword evidence="5 12" id="KW-1133">Transmembrane helix</keyword>
<evidence type="ECO:0000256" key="11">
    <source>
        <dbReference type="ARBA" id="ARBA00035585"/>
    </source>
</evidence>
<dbReference type="Pfam" id="PF02537">
    <property type="entry name" value="CRCB"/>
    <property type="match status" value="1"/>
</dbReference>
<accession>A0AA51X7N3</accession>
<keyword evidence="4 12" id="KW-0812">Transmembrane</keyword>
<keyword evidence="8 12" id="KW-0472">Membrane</keyword>
<keyword evidence="6 12" id="KW-0915">Sodium</keyword>
<comment type="catalytic activity">
    <reaction evidence="11">
        <text>fluoride(in) = fluoride(out)</text>
        <dbReference type="Rhea" id="RHEA:76159"/>
        <dbReference type="ChEBI" id="CHEBI:17051"/>
    </reaction>
    <physiologicalReaction direction="left-to-right" evidence="11">
        <dbReference type="Rhea" id="RHEA:76160"/>
    </physiologicalReaction>
</comment>
<dbReference type="GO" id="GO:0140114">
    <property type="term" value="P:cellular detoxification of fluoride"/>
    <property type="evidence" value="ECO:0007669"/>
    <property type="project" value="UniProtKB-UniRule"/>
</dbReference>
<evidence type="ECO:0000256" key="5">
    <source>
        <dbReference type="ARBA" id="ARBA00022989"/>
    </source>
</evidence>
<dbReference type="HAMAP" id="MF_00454">
    <property type="entry name" value="FluC"/>
    <property type="match status" value="1"/>
</dbReference>
<dbReference type="GO" id="GO:0046872">
    <property type="term" value="F:metal ion binding"/>
    <property type="evidence" value="ECO:0007669"/>
    <property type="project" value="UniProtKB-KW"/>
</dbReference>
<dbReference type="PANTHER" id="PTHR28259">
    <property type="entry name" value="FLUORIDE EXPORT PROTEIN 1-RELATED"/>
    <property type="match status" value="1"/>
</dbReference>
<keyword evidence="12" id="KW-0813">Transport</keyword>
<dbReference type="GO" id="GO:0005886">
    <property type="term" value="C:plasma membrane"/>
    <property type="evidence" value="ECO:0007669"/>
    <property type="project" value="UniProtKB-SubCell"/>
</dbReference>
<keyword evidence="9 12" id="KW-0407">Ion channel</keyword>
<protein>
    <recommendedName>
        <fullName evidence="12">Fluoride-specific ion channel FluC</fullName>
    </recommendedName>
</protein>
<keyword evidence="2 12" id="KW-1003">Cell membrane</keyword>
<organism evidence="13 14">
    <name type="scientific">Pleionea litopenaei</name>
    <dbReference type="NCBI Taxonomy" id="3070815"/>
    <lineage>
        <taxon>Bacteria</taxon>
        <taxon>Pseudomonadati</taxon>
        <taxon>Pseudomonadota</taxon>
        <taxon>Gammaproteobacteria</taxon>
        <taxon>Oceanospirillales</taxon>
        <taxon>Pleioneaceae</taxon>
        <taxon>Pleionea</taxon>
    </lineage>
</organism>
<dbReference type="PANTHER" id="PTHR28259:SF1">
    <property type="entry name" value="FLUORIDE EXPORT PROTEIN 1-RELATED"/>
    <property type="match status" value="1"/>
</dbReference>
<feature type="transmembrane region" description="Helical" evidence="12">
    <location>
        <begin position="71"/>
        <end position="94"/>
    </location>
</feature>
<name>A0AA51X7N3_9GAMM</name>
<dbReference type="Proteomes" id="UP001239782">
    <property type="component" value="Chromosome"/>
</dbReference>